<protein>
    <submittedName>
        <fullName evidence="1">Uncharacterized protein</fullName>
    </submittedName>
</protein>
<dbReference type="EMBL" id="LBPV01000052">
    <property type="protein sequence ID" value="KKP64160.1"/>
    <property type="molecule type" value="Genomic_DNA"/>
</dbReference>
<dbReference type="AlphaFoldDB" id="A0A0G0DMA6"/>
<dbReference type="Proteomes" id="UP000033866">
    <property type="component" value="Unassembled WGS sequence"/>
</dbReference>
<gene>
    <name evidence="1" type="ORF">UR61_C0052G0002</name>
</gene>
<reference evidence="1 2" key="1">
    <citation type="journal article" date="2015" name="Nature">
        <title>rRNA introns, odd ribosomes, and small enigmatic genomes across a large radiation of phyla.</title>
        <authorList>
            <person name="Brown C.T."/>
            <person name="Hug L.A."/>
            <person name="Thomas B.C."/>
            <person name="Sharon I."/>
            <person name="Castelle C.J."/>
            <person name="Singh A."/>
            <person name="Wilkins M.J."/>
            <person name="Williams K.H."/>
            <person name="Banfield J.F."/>
        </authorList>
    </citation>
    <scope>NUCLEOTIDE SEQUENCE [LARGE SCALE GENOMIC DNA]</scope>
</reference>
<proteinExistence type="predicted"/>
<accession>A0A0G0DMA6</accession>
<evidence type="ECO:0000313" key="2">
    <source>
        <dbReference type="Proteomes" id="UP000033866"/>
    </source>
</evidence>
<comment type="caution">
    <text evidence="1">The sequence shown here is derived from an EMBL/GenBank/DDBJ whole genome shotgun (WGS) entry which is preliminary data.</text>
</comment>
<organism evidence="1 2">
    <name type="scientific">candidate division WS6 bacterium GW2011_GWE1_34_7</name>
    <dbReference type="NCBI Taxonomy" id="1619093"/>
    <lineage>
        <taxon>Bacteria</taxon>
        <taxon>Candidatus Dojkabacteria</taxon>
    </lineage>
</organism>
<evidence type="ECO:0000313" key="1">
    <source>
        <dbReference type="EMBL" id="KKP64160.1"/>
    </source>
</evidence>
<sequence>MLSKEYEYFHKNLPELLKKYKNKYLIIRRGAVVEVFDTEQEALQYALSKFDLGTFLIQYCVEDKKITADFVNYRFVLGNAEI</sequence>
<name>A0A0G0DMA6_9BACT</name>